<accession>A0A0H2RR61</accession>
<dbReference type="EMBL" id="KQ085944">
    <property type="protein sequence ID" value="KLO14425.1"/>
    <property type="molecule type" value="Genomic_DNA"/>
</dbReference>
<protein>
    <submittedName>
        <fullName evidence="1">Uncharacterized protein</fullName>
    </submittedName>
</protein>
<dbReference type="Proteomes" id="UP000053477">
    <property type="component" value="Unassembled WGS sequence"/>
</dbReference>
<evidence type="ECO:0000313" key="2">
    <source>
        <dbReference type="Proteomes" id="UP000053477"/>
    </source>
</evidence>
<sequence length="411" mass="45518">MKTEDWTSNYLNNLGLEVCRDIRFTSTSLEAAPDMDHERSAAVVLHVTTWTGFLSERFTHKMTRPNAFRGARDFQLAVRNDHGVSFAGLAAAECRTNRRPSRLLELLTASLVYASTIDDMTDTVAGLRRPWALPDIAVGRSSQKLEAVSKAYKTSMRSGRCVVHPEHVQGSSLDDRGTWNGPTCKGFAYASMFIEERRGLLQARARITTLMGQRSRHFGTGTPDSMCHDRPWDCVETRAVLIAGGVFVKTGDVVYGGYMGGTSYLSKGSSESKISHKIEDGLPILLTMITSRAHSYWRRSFFVGANSLFKFVRAARCKGLVQVPIFTGRVDAENVPELQVQITAILFPLINWWDTSGLKIRRTGSSLGLSLPLTVVNIFSDFDEITSTPSSVVDKDKKLPSKNLIGTLQLN</sequence>
<organism evidence="1 2">
    <name type="scientific">Schizopora paradoxa</name>
    <dbReference type="NCBI Taxonomy" id="27342"/>
    <lineage>
        <taxon>Eukaryota</taxon>
        <taxon>Fungi</taxon>
        <taxon>Dikarya</taxon>
        <taxon>Basidiomycota</taxon>
        <taxon>Agaricomycotina</taxon>
        <taxon>Agaricomycetes</taxon>
        <taxon>Hymenochaetales</taxon>
        <taxon>Schizoporaceae</taxon>
        <taxon>Schizopora</taxon>
    </lineage>
</organism>
<keyword evidence="2" id="KW-1185">Reference proteome</keyword>
<reference evidence="1 2" key="1">
    <citation type="submission" date="2015-04" db="EMBL/GenBank/DDBJ databases">
        <title>Complete genome sequence of Schizopora paradoxa KUC8140, a cosmopolitan wood degrader in East Asia.</title>
        <authorList>
            <consortium name="DOE Joint Genome Institute"/>
            <person name="Min B."/>
            <person name="Park H."/>
            <person name="Jang Y."/>
            <person name="Kim J.-J."/>
            <person name="Kim K.H."/>
            <person name="Pangilinan J."/>
            <person name="Lipzen A."/>
            <person name="Riley R."/>
            <person name="Grigoriev I.V."/>
            <person name="Spatafora J.W."/>
            <person name="Choi I.-G."/>
        </authorList>
    </citation>
    <scope>NUCLEOTIDE SEQUENCE [LARGE SCALE GENOMIC DNA]</scope>
    <source>
        <strain evidence="1 2">KUC8140</strain>
    </source>
</reference>
<proteinExistence type="predicted"/>
<evidence type="ECO:0000313" key="1">
    <source>
        <dbReference type="EMBL" id="KLO14425.1"/>
    </source>
</evidence>
<gene>
    <name evidence="1" type="ORF">SCHPADRAFT_889327</name>
</gene>
<dbReference type="AlphaFoldDB" id="A0A0H2RR61"/>
<dbReference type="InParanoid" id="A0A0H2RR61"/>
<name>A0A0H2RR61_9AGAM</name>